<organism evidence="2 3">
    <name type="scientific">Bonamia ostreae</name>
    <dbReference type="NCBI Taxonomy" id="126728"/>
    <lineage>
        <taxon>Eukaryota</taxon>
        <taxon>Sar</taxon>
        <taxon>Rhizaria</taxon>
        <taxon>Endomyxa</taxon>
        <taxon>Ascetosporea</taxon>
        <taxon>Haplosporida</taxon>
        <taxon>Bonamia</taxon>
    </lineage>
</organism>
<feature type="non-terminal residue" evidence="2">
    <location>
        <position position="232"/>
    </location>
</feature>
<feature type="domain" description="ATXR3 C-terminal" evidence="1">
    <location>
        <begin position="5"/>
        <end position="232"/>
    </location>
</feature>
<name>A0ABV2AQS6_9EUKA</name>
<dbReference type="PANTHER" id="PTHR46655:SF1">
    <property type="entry name" value="HISTONE-LYSINE N-METHYLTRANSFERASE ATXR3"/>
    <property type="match status" value="1"/>
</dbReference>
<evidence type="ECO:0000259" key="1">
    <source>
        <dbReference type="Pfam" id="PF19633"/>
    </source>
</evidence>
<feature type="non-terminal residue" evidence="2">
    <location>
        <position position="1"/>
    </location>
</feature>
<dbReference type="EMBL" id="JBDODL010002087">
    <property type="protein sequence ID" value="MES1922020.1"/>
    <property type="molecule type" value="Genomic_DNA"/>
</dbReference>
<dbReference type="Pfam" id="PF19633">
    <property type="entry name" value="SDG2_C"/>
    <property type="match status" value="1"/>
</dbReference>
<comment type="caution">
    <text evidence="2">The sequence shown here is derived from an EMBL/GenBank/DDBJ whole genome shotgun (WGS) entry which is preliminary data.</text>
</comment>
<keyword evidence="3" id="KW-1185">Reference proteome</keyword>
<protein>
    <recommendedName>
        <fullName evidence="1">ATXR3 C-terminal domain-containing protein</fullName>
    </recommendedName>
</protein>
<sequence>NQSRKPPLTFSSPSKIIRRLWSDGDSLVNTILSITSQYLTKAKIYRLHEIKKSVDFVDGTLKCLDTVRAKLLQISEILKNVKDEKNICNSACSDLIIMYARTKYYFHSNDYIPFKSAFAEIGLTINKESKCAVGQTCYSSDYPLSLLLSWFKDAVDANFSSLLLKGVIYLPDVKSCYLEEGEKISPIYRKERLLANFEENFDLAKFSSFLSKESHFTFFNHFGFMGSPFFDS</sequence>
<accession>A0ABV2AQS6</accession>
<proteinExistence type="predicted"/>
<reference evidence="2 3" key="1">
    <citation type="journal article" date="2024" name="BMC Biol.">
        <title>Comparative genomics of Ascetosporea gives new insight into the evolutionary basis for animal parasitism in Rhizaria.</title>
        <authorList>
            <person name="Hiltunen Thoren M."/>
            <person name="Onut-Brannstrom I."/>
            <person name="Alfjorden A."/>
            <person name="Peckova H."/>
            <person name="Swords F."/>
            <person name="Hooper C."/>
            <person name="Holzer A.S."/>
            <person name="Bass D."/>
            <person name="Burki F."/>
        </authorList>
    </citation>
    <scope>NUCLEOTIDE SEQUENCE [LARGE SCALE GENOMIC DNA]</scope>
    <source>
        <strain evidence="2">20-A016</strain>
    </source>
</reference>
<dbReference type="PANTHER" id="PTHR46655">
    <property type="entry name" value="HISTONE-LYSINE N-METHYLTRANSFERASE ATXR3"/>
    <property type="match status" value="1"/>
</dbReference>
<gene>
    <name evidence="2" type="ORF">MHBO_003538</name>
</gene>
<evidence type="ECO:0000313" key="2">
    <source>
        <dbReference type="EMBL" id="MES1922020.1"/>
    </source>
</evidence>
<dbReference type="InterPro" id="IPR045606">
    <property type="entry name" value="ATXR3_C"/>
</dbReference>
<evidence type="ECO:0000313" key="3">
    <source>
        <dbReference type="Proteomes" id="UP001439008"/>
    </source>
</evidence>
<dbReference type="Proteomes" id="UP001439008">
    <property type="component" value="Unassembled WGS sequence"/>
</dbReference>